<protein>
    <submittedName>
        <fullName evidence="1">Uncharacterized protein</fullName>
    </submittedName>
</protein>
<keyword evidence="2" id="KW-1185">Reference proteome</keyword>
<evidence type="ECO:0000313" key="1">
    <source>
        <dbReference type="EMBL" id="KAL0066846.1"/>
    </source>
</evidence>
<accession>A0ABR2ZYM4</accession>
<evidence type="ECO:0000313" key="2">
    <source>
        <dbReference type="Proteomes" id="UP001437256"/>
    </source>
</evidence>
<proteinExistence type="predicted"/>
<dbReference type="EMBL" id="JBBXMP010000031">
    <property type="protein sequence ID" value="KAL0066846.1"/>
    <property type="molecule type" value="Genomic_DNA"/>
</dbReference>
<organism evidence="1 2">
    <name type="scientific">Marasmius tenuissimus</name>
    <dbReference type="NCBI Taxonomy" id="585030"/>
    <lineage>
        <taxon>Eukaryota</taxon>
        <taxon>Fungi</taxon>
        <taxon>Dikarya</taxon>
        <taxon>Basidiomycota</taxon>
        <taxon>Agaricomycotina</taxon>
        <taxon>Agaricomycetes</taxon>
        <taxon>Agaricomycetidae</taxon>
        <taxon>Agaricales</taxon>
        <taxon>Marasmiineae</taxon>
        <taxon>Marasmiaceae</taxon>
        <taxon>Marasmius</taxon>
    </lineage>
</organism>
<gene>
    <name evidence="1" type="ORF">AAF712_006041</name>
</gene>
<reference evidence="1 2" key="1">
    <citation type="submission" date="2024-05" db="EMBL/GenBank/DDBJ databases">
        <title>A draft genome resource for the thread blight pathogen Marasmius tenuissimus strain MS-2.</title>
        <authorList>
            <person name="Yulfo-Soto G.E."/>
            <person name="Baruah I.K."/>
            <person name="Amoako-Attah I."/>
            <person name="Bukari Y."/>
            <person name="Meinhardt L.W."/>
            <person name="Bailey B.A."/>
            <person name="Cohen S.P."/>
        </authorList>
    </citation>
    <scope>NUCLEOTIDE SEQUENCE [LARGE SCALE GENOMIC DNA]</scope>
    <source>
        <strain evidence="1 2">MS-2</strain>
    </source>
</reference>
<sequence length="85" mass="9345">MSRFPAPSGIKGFLPSYKEQVMKQRDAITMVRALVRDALNRLHSDYPSTAIIERPTENGGDLLTDTLISLYQTFDASPNASPSSS</sequence>
<name>A0ABR2ZYM4_9AGAR</name>
<comment type="caution">
    <text evidence="1">The sequence shown here is derived from an EMBL/GenBank/DDBJ whole genome shotgun (WGS) entry which is preliminary data.</text>
</comment>
<dbReference type="Proteomes" id="UP001437256">
    <property type="component" value="Unassembled WGS sequence"/>
</dbReference>